<proteinExistence type="inferred from homology"/>
<dbReference type="GO" id="GO:0005634">
    <property type="term" value="C:nucleus"/>
    <property type="evidence" value="ECO:0007669"/>
    <property type="project" value="UniProtKB-SubCell"/>
</dbReference>
<keyword evidence="1" id="KW-0833">Ubl conjugation pathway</keyword>
<dbReference type="PROSITE" id="PS50053">
    <property type="entry name" value="UBIQUITIN_2"/>
    <property type="match status" value="1"/>
</dbReference>
<name>A0A061SCP4_9CHLO</name>
<evidence type="ECO:0000259" key="2">
    <source>
        <dbReference type="PROSITE" id="PS50053"/>
    </source>
</evidence>
<dbReference type="EMBL" id="GBEZ01004395">
    <property type="protein sequence ID" value="JAC80819.1"/>
    <property type="molecule type" value="Transcribed_RNA"/>
</dbReference>
<comment type="similarity">
    <text evidence="1">Belongs to the ubiquitin family. SUMO subfamily.</text>
</comment>
<evidence type="ECO:0000313" key="4">
    <source>
        <dbReference type="EMBL" id="JAC80819.1"/>
    </source>
</evidence>
<comment type="subcellular location">
    <subcellularLocation>
        <location evidence="1">Nucleus</location>
    </subcellularLocation>
</comment>
<accession>A0A061SCP4</accession>
<protein>
    <recommendedName>
        <fullName evidence="1">Small ubiquitin-related modifier</fullName>
        <shortName evidence="1">SUMO</shortName>
    </recommendedName>
</protein>
<dbReference type="PANTHER" id="PTHR10562">
    <property type="entry name" value="SMALL UBIQUITIN-RELATED MODIFIER"/>
    <property type="match status" value="1"/>
</dbReference>
<reference evidence="4" key="1">
    <citation type="submission" date="2014-05" db="EMBL/GenBank/DDBJ databases">
        <title>The transcriptome of the halophilic microalga Tetraselmis sp. GSL018 isolated from the Great Salt Lake, Utah.</title>
        <authorList>
            <person name="Jinkerson R.E."/>
            <person name="D'Adamo S."/>
            <person name="Posewitz M.C."/>
        </authorList>
    </citation>
    <scope>NUCLEOTIDE SEQUENCE</scope>
    <source>
        <strain evidence="4">GSL018</strain>
    </source>
</reference>
<dbReference type="InterPro" id="IPR000626">
    <property type="entry name" value="Ubiquitin-like_dom"/>
</dbReference>
<dbReference type="InterPro" id="IPR022617">
    <property type="entry name" value="Rad60/SUMO-like_dom"/>
</dbReference>
<dbReference type="Pfam" id="PF11976">
    <property type="entry name" value="Rad60-SLD"/>
    <property type="match status" value="1"/>
</dbReference>
<evidence type="ECO:0000313" key="3">
    <source>
        <dbReference type="EMBL" id="JAC76316.1"/>
    </source>
</evidence>
<sequence length="92" mass="10262">MAEDQKPESTQLNLTVKSQDGDQVQFKVKSTTKFEKIFAAYCNKKSVDRHAIRFLFDGARLDSESSPQEIGMEDGDIIDAMQEQVGGCCGRL</sequence>
<dbReference type="SUPFAM" id="SSF54236">
    <property type="entry name" value="Ubiquitin-like"/>
    <property type="match status" value="1"/>
</dbReference>
<organism evidence="4">
    <name type="scientific">Tetraselmis sp. GSL018</name>
    <dbReference type="NCBI Taxonomy" id="582737"/>
    <lineage>
        <taxon>Eukaryota</taxon>
        <taxon>Viridiplantae</taxon>
        <taxon>Chlorophyta</taxon>
        <taxon>core chlorophytes</taxon>
        <taxon>Chlorodendrophyceae</taxon>
        <taxon>Chlorodendrales</taxon>
        <taxon>Chlorodendraceae</taxon>
        <taxon>Tetraselmis</taxon>
    </lineage>
</organism>
<dbReference type="SMART" id="SM00213">
    <property type="entry name" value="UBQ"/>
    <property type="match status" value="1"/>
</dbReference>
<dbReference type="Gene3D" id="3.10.20.90">
    <property type="entry name" value="Phosphatidylinositol 3-kinase Catalytic Subunit, Chain A, domain 1"/>
    <property type="match status" value="1"/>
</dbReference>
<evidence type="ECO:0000256" key="1">
    <source>
        <dbReference type="RuleBase" id="RU361190"/>
    </source>
</evidence>
<keyword evidence="1" id="KW-0539">Nucleus</keyword>
<gene>
    <name evidence="4" type="primary">SMT3</name>
    <name evidence="3" type="ORF">TSPGSL018_20525</name>
    <name evidence="4" type="ORF">TSPGSL018_9383</name>
</gene>
<dbReference type="AlphaFoldDB" id="A0A061SCP4"/>
<feature type="domain" description="Ubiquitin-like" evidence="2">
    <location>
        <begin position="12"/>
        <end position="87"/>
    </location>
</feature>
<dbReference type="EMBL" id="GBEZ01009260">
    <property type="protein sequence ID" value="JAC76316.1"/>
    <property type="molecule type" value="Transcribed_RNA"/>
</dbReference>
<dbReference type="InterPro" id="IPR029071">
    <property type="entry name" value="Ubiquitin-like_domsf"/>
</dbReference>